<evidence type="ECO:0000313" key="3">
    <source>
        <dbReference type="EMBL" id="WNB17221.1"/>
    </source>
</evidence>
<gene>
    <name evidence="3" type="ORF">QYS47_33285</name>
</gene>
<feature type="signal peptide" evidence="1">
    <location>
        <begin position="1"/>
        <end position="20"/>
    </location>
</feature>
<dbReference type="EMBL" id="CP129968">
    <property type="protein sequence ID" value="WNB17221.1"/>
    <property type="molecule type" value="Genomic_DNA"/>
</dbReference>
<feature type="chain" id="PRO_5041338221" evidence="1">
    <location>
        <begin position="21"/>
        <end position="370"/>
    </location>
</feature>
<dbReference type="PANTHER" id="PTHR42852:SF13">
    <property type="entry name" value="PROTEIN DIPZ"/>
    <property type="match status" value="1"/>
</dbReference>
<evidence type="ECO:0000256" key="1">
    <source>
        <dbReference type="SAM" id="SignalP"/>
    </source>
</evidence>
<dbReference type="Pfam" id="PF00578">
    <property type="entry name" value="AhpC-TSA"/>
    <property type="match status" value="1"/>
</dbReference>
<dbReference type="CDD" id="cd02966">
    <property type="entry name" value="TlpA_like_family"/>
    <property type="match status" value="1"/>
</dbReference>
<sequence length="370" mass="42689">MKNFTILLVLFLFGIISACKEDPQALLREATDKLKSSKSVQYQQTGLFPNPSGQIDTINTVSTFVKKGLNAYDYDFVIKSDLGGLIQIDGEWKLINQYTKQVVKYPENRAEIWETQKKSSPNFKHSPLVMLQEKDWVYLRDTVLNNNSLKNYFFVENDKVVDGNKVYTEQHIFINPQTKLVERWARLNYYKNKLSQIRIVIYSNYILSSTPEKLTFTNPPGYTSTVYTGKKVIKHLEVGQEAPFFKIDDLQNKEIDLEDYRGKKILLNFSSVGCGYCKDALQLMNANDYKLADNIQAFYLSIQDQNQLDKVKYYFEKMPISYPVIPEADKIAELYGAASTPNFFLIDEEGLIEKVVIGFDKDFLMTLAEN</sequence>
<dbReference type="InterPro" id="IPR013766">
    <property type="entry name" value="Thioredoxin_domain"/>
</dbReference>
<protein>
    <submittedName>
        <fullName evidence="3">TlpA disulfide reductase family protein</fullName>
    </submittedName>
</protein>
<dbReference type="PROSITE" id="PS51352">
    <property type="entry name" value="THIOREDOXIN_2"/>
    <property type="match status" value="1"/>
</dbReference>
<dbReference type="InterPro" id="IPR036249">
    <property type="entry name" value="Thioredoxin-like_sf"/>
</dbReference>
<reference evidence="3" key="1">
    <citation type="submission" date="2023-08" db="EMBL/GenBank/DDBJ databases">
        <title>Comparative genomics and taxonomic characterization of three novel marine species of genus Marivirga.</title>
        <authorList>
            <person name="Muhammad N."/>
            <person name="Kim S.-G."/>
        </authorList>
    </citation>
    <scope>NUCLEOTIDE SEQUENCE</scope>
    <source>
        <strain evidence="3">BKB1-2</strain>
    </source>
</reference>
<name>A0AA51X4X7_9BACT</name>
<dbReference type="PANTHER" id="PTHR42852">
    <property type="entry name" value="THIOL:DISULFIDE INTERCHANGE PROTEIN DSBE"/>
    <property type="match status" value="1"/>
</dbReference>
<dbReference type="KEGG" id="marp:QYS47_33285"/>
<dbReference type="GO" id="GO:0016491">
    <property type="term" value="F:oxidoreductase activity"/>
    <property type="evidence" value="ECO:0007669"/>
    <property type="project" value="InterPro"/>
</dbReference>
<dbReference type="SUPFAM" id="SSF52833">
    <property type="entry name" value="Thioredoxin-like"/>
    <property type="match status" value="1"/>
</dbReference>
<dbReference type="RefSeq" id="WP_322346615.1">
    <property type="nucleotide sequence ID" value="NZ_CP129968.2"/>
</dbReference>
<organism evidence="3">
    <name type="scientific">Marivirga arenosa</name>
    <dbReference type="NCBI Taxonomy" id="3059076"/>
    <lineage>
        <taxon>Bacteria</taxon>
        <taxon>Pseudomonadati</taxon>
        <taxon>Bacteroidota</taxon>
        <taxon>Cytophagia</taxon>
        <taxon>Cytophagales</taxon>
        <taxon>Marivirgaceae</taxon>
        <taxon>Marivirga</taxon>
    </lineage>
</organism>
<dbReference type="InterPro" id="IPR050553">
    <property type="entry name" value="Thioredoxin_ResA/DsbE_sf"/>
</dbReference>
<feature type="domain" description="Thioredoxin" evidence="2">
    <location>
        <begin position="236"/>
        <end position="370"/>
    </location>
</feature>
<dbReference type="Proteomes" id="UP001232019">
    <property type="component" value="Chromosome"/>
</dbReference>
<accession>A0AA51X4X7</accession>
<dbReference type="GO" id="GO:0016209">
    <property type="term" value="F:antioxidant activity"/>
    <property type="evidence" value="ECO:0007669"/>
    <property type="project" value="InterPro"/>
</dbReference>
<dbReference type="AlphaFoldDB" id="A0AA51X4X7"/>
<dbReference type="Gene3D" id="3.40.30.10">
    <property type="entry name" value="Glutaredoxin"/>
    <property type="match status" value="1"/>
</dbReference>
<evidence type="ECO:0000259" key="2">
    <source>
        <dbReference type="PROSITE" id="PS51352"/>
    </source>
</evidence>
<dbReference type="InterPro" id="IPR000866">
    <property type="entry name" value="AhpC/TSA"/>
</dbReference>
<proteinExistence type="predicted"/>
<keyword evidence="1" id="KW-0732">Signal</keyword>
<dbReference type="PROSITE" id="PS51257">
    <property type="entry name" value="PROKAR_LIPOPROTEIN"/>
    <property type="match status" value="1"/>
</dbReference>